<dbReference type="OrthoDB" id="191037at2759"/>
<dbReference type="SMART" id="SM00587">
    <property type="entry name" value="CHK"/>
    <property type="match status" value="1"/>
</dbReference>
<dbReference type="AlphaFoldDB" id="A0A8B7NU14"/>
<gene>
    <name evidence="4" type="primary">LOC108673200</name>
</gene>
<reference evidence="4" key="1">
    <citation type="submission" date="2025-08" db="UniProtKB">
        <authorList>
            <consortium name="RefSeq"/>
        </authorList>
    </citation>
    <scope>IDENTIFICATION</scope>
    <source>
        <tissue evidence="4">Whole organism</tissue>
    </source>
</reference>
<evidence type="ECO:0000256" key="1">
    <source>
        <dbReference type="SAM" id="MobiDB-lite"/>
    </source>
</evidence>
<dbReference type="Pfam" id="PF02958">
    <property type="entry name" value="EcKL"/>
    <property type="match status" value="1"/>
</dbReference>
<name>A0A8B7NU14_HYAAZ</name>
<dbReference type="Proteomes" id="UP000694843">
    <property type="component" value="Unplaced"/>
</dbReference>
<proteinExistence type="predicted"/>
<dbReference type="PANTHER" id="PTHR11012:SF58">
    <property type="entry name" value="CHK KINASE-LIKE DOMAIN-CONTAINING PROTEIN"/>
    <property type="match status" value="1"/>
</dbReference>
<dbReference type="InterPro" id="IPR011009">
    <property type="entry name" value="Kinase-like_dom_sf"/>
</dbReference>
<sequence length="433" mass="48386">MEMDRNMASQFTKASSCDSGSSRRSSYDAEDRASTREWLETILTSFHRTKESINSTEIEVHDWRIGTVRCGPPVNKCGQMSHRAPSKEEEARGDYEVSSLMELLAVHAEYSLDSSPRSLDMVAKLPPADDMSRAFMLEWALDTREIRFYTEVLPALEAIIPALPLPICYYASCSEKSESVLVLEDLTSKGFFTESLSKGLSLPQGIAAVKALAKVHAASFLYSAKNNYDIRQKFPYLLTAAQASASFHSLVERGLPLLIKFLQKKSQYKTTREKLQKYQEGTRMAEVIQKAFKPSPKLNTLVHCDFWANNLLFAGEEPQILCCLIDWQLVTYGSPAIDLALLLSTSFTPDVRRDSRHTLLSVYWSDFSAHVADGGGAELLKNCALEDLMDDMTRAEAMSALVMVGSVDLALGVPEREDRVLSILNDFFEAEIL</sequence>
<dbReference type="KEGG" id="hazt:108673200"/>
<dbReference type="Gene3D" id="3.90.1200.10">
    <property type="match status" value="1"/>
</dbReference>
<dbReference type="GeneID" id="108673200"/>
<accession>A0A8B7NU14</accession>
<evidence type="ECO:0000259" key="2">
    <source>
        <dbReference type="SMART" id="SM00587"/>
    </source>
</evidence>
<feature type="region of interest" description="Disordered" evidence="1">
    <location>
        <begin position="1"/>
        <end position="31"/>
    </location>
</feature>
<evidence type="ECO:0000313" key="3">
    <source>
        <dbReference type="Proteomes" id="UP000694843"/>
    </source>
</evidence>
<keyword evidence="3" id="KW-1185">Reference proteome</keyword>
<feature type="compositionally biased region" description="Low complexity" evidence="1">
    <location>
        <begin position="15"/>
        <end position="24"/>
    </location>
</feature>
<dbReference type="SUPFAM" id="SSF56112">
    <property type="entry name" value="Protein kinase-like (PK-like)"/>
    <property type="match status" value="1"/>
</dbReference>
<feature type="domain" description="CHK kinase-like" evidence="2">
    <location>
        <begin position="181"/>
        <end position="373"/>
    </location>
</feature>
<dbReference type="InterPro" id="IPR004119">
    <property type="entry name" value="EcKL"/>
</dbReference>
<organism evidence="3 4">
    <name type="scientific">Hyalella azteca</name>
    <name type="common">Amphipod</name>
    <dbReference type="NCBI Taxonomy" id="294128"/>
    <lineage>
        <taxon>Eukaryota</taxon>
        <taxon>Metazoa</taxon>
        <taxon>Ecdysozoa</taxon>
        <taxon>Arthropoda</taxon>
        <taxon>Crustacea</taxon>
        <taxon>Multicrustacea</taxon>
        <taxon>Malacostraca</taxon>
        <taxon>Eumalacostraca</taxon>
        <taxon>Peracarida</taxon>
        <taxon>Amphipoda</taxon>
        <taxon>Senticaudata</taxon>
        <taxon>Talitrida</taxon>
        <taxon>Talitroidea</taxon>
        <taxon>Hyalellidae</taxon>
        <taxon>Hyalella</taxon>
    </lineage>
</organism>
<dbReference type="PANTHER" id="PTHR11012">
    <property type="entry name" value="PROTEIN KINASE-LIKE DOMAIN-CONTAINING"/>
    <property type="match status" value="1"/>
</dbReference>
<protein>
    <submittedName>
        <fullName evidence="4">Uncharacterized protein LOC108673200 isoform X1</fullName>
    </submittedName>
</protein>
<dbReference type="InterPro" id="IPR015897">
    <property type="entry name" value="CHK_kinase-like"/>
</dbReference>
<dbReference type="RefSeq" id="XP_018016476.1">
    <property type="nucleotide sequence ID" value="XM_018160987.2"/>
</dbReference>
<dbReference type="OMA" id="IKFYTQV"/>
<evidence type="ECO:0000313" key="4">
    <source>
        <dbReference type="RefSeq" id="XP_018016476.1"/>
    </source>
</evidence>